<evidence type="ECO:0000256" key="1">
    <source>
        <dbReference type="SAM" id="MobiDB-lite"/>
    </source>
</evidence>
<organism evidence="2 3">
    <name type="scientific">Xylaria bambusicola</name>
    <dbReference type="NCBI Taxonomy" id="326684"/>
    <lineage>
        <taxon>Eukaryota</taxon>
        <taxon>Fungi</taxon>
        <taxon>Dikarya</taxon>
        <taxon>Ascomycota</taxon>
        <taxon>Pezizomycotina</taxon>
        <taxon>Sordariomycetes</taxon>
        <taxon>Xylariomycetidae</taxon>
        <taxon>Xylariales</taxon>
        <taxon>Xylariaceae</taxon>
        <taxon>Xylaria</taxon>
    </lineage>
</organism>
<dbReference type="AlphaFoldDB" id="A0AAN7UD40"/>
<proteinExistence type="predicted"/>
<comment type="caution">
    <text evidence="2">The sequence shown here is derived from an EMBL/GenBank/DDBJ whole genome shotgun (WGS) entry which is preliminary data.</text>
</comment>
<keyword evidence="3" id="KW-1185">Reference proteome</keyword>
<protein>
    <submittedName>
        <fullName evidence="2">Uncharacterized protein</fullName>
    </submittedName>
</protein>
<accession>A0AAN7UD40</accession>
<dbReference type="Proteomes" id="UP001305414">
    <property type="component" value="Unassembled WGS sequence"/>
</dbReference>
<gene>
    <name evidence="2" type="ORF">RRF57_005725</name>
</gene>
<name>A0AAN7UD40_9PEZI</name>
<feature type="region of interest" description="Disordered" evidence="1">
    <location>
        <begin position="63"/>
        <end position="85"/>
    </location>
</feature>
<evidence type="ECO:0000313" key="2">
    <source>
        <dbReference type="EMBL" id="KAK5630010.1"/>
    </source>
</evidence>
<reference evidence="2 3" key="1">
    <citation type="submission" date="2023-10" db="EMBL/GenBank/DDBJ databases">
        <title>Draft genome sequence of Xylaria bambusicola isolate GMP-LS, the root and basal stem rot pathogen of sugarcane in Indonesia.</title>
        <authorList>
            <person name="Selvaraj P."/>
            <person name="Muralishankar V."/>
            <person name="Muruganantham S."/>
            <person name="Sp S."/>
            <person name="Haryani S."/>
            <person name="Lau K.J.X."/>
            <person name="Naqvi N.I."/>
        </authorList>
    </citation>
    <scope>NUCLEOTIDE SEQUENCE [LARGE SCALE GENOMIC DNA]</scope>
    <source>
        <strain evidence="2">GMP-LS</strain>
    </source>
</reference>
<feature type="compositionally biased region" description="Basic and acidic residues" evidence="1">
    <location>
        <begin position="64"/>
        <end position="85"/>
    </location>
</feature>
<evidence type="ECO:0000313" key="3">
    <source>
        <dbReference type="Proteomes" id="UP001305414"/>
    </source>
</evidence>
<dbReference type="EMBL" id="JAWHQM010000013">
    <property type="protein sequence ID" value="KAK5630010.1"/>
    <property type="molecule type" value="Genomic_DNA"/>
</dbReference>
<sequence>MVKVNSNLEEIHSLDKRLSEEYMYSNSGVILVSPQITRLVAANTGGVGGAICRGIINHRLQSRRGIEQPRRHATARRLERRQTRR</sequence>